<evidence type="ECO:0000256" key="1">
    <source>
        <dbReference type="SAM" id="SignalP"/>
    </source>
</evidence>
<dbReference type="NCBIfam" id="TIGR02595">
    <property type="entry name" value="PEP_CTERM"/>
    <property type="match status" value="1"/>
</dbReference>
<keyword evidence="4" id="KW-1185">Reference proteome</keyword>
<dbReference type="Gene3D" id="3.40.390.10">
    <property type="entry name" value="Collagenase (Catalytic Domain)"/>
    <property type="match status" value="1"/>
</dbReference>
<evidence type="ECO:0000313" key="4">
    <source>
        <dbReference type="Proteomes" id="UP000886469"/>
    </source>
</evidence>
<dbReference type="EMBL" id="SPMX01000006">
    <property type="protein sequence ID" value="NMQ04244.1"/>
    <property type="molecule type" value="Genomic_DNA"/>
</dbReference>
<proteinExistence type="predicted"/>
<organism evidence="3 4">
    <name type="scientific">Candidatus Accumulibacter contiguus</name>
    <dbReference type="NCBI Taxonomy" id="2954381"/>
    <lineage>
        <taxon>Bacteria</taxon>
        <taxon>Pseudomonadati</taxon>
        <taxon>Pseudomonadota</taxon>
        <taxon>Betaproteobacteria</taxon>
        <taxon>Candidatus Accumulibacter</taxon>
    </lineage>
</organism>
<name>A0ABX1T533_9PROT</name>
<sequence>MRKTVIYQLISGVAFSVATAPAVAGPLFNFTYTAGTSLQVQQGFQAAATRWSSIFSDNVILDMTVGTASLGAGILGSTSSARSNFSFDGVNSFKAALTADATSTDDATAVANLPAGSSFGMLLNRTSNNPNGSGSAIPYVDNDGDANNRTIRITNAEAKALGLTPTGAVVGACATICDASIRFNTGAFTFDFDPTDGISAGAFDFVGVATHEIGHALGFISGVDVLDINSPPVNGPFSDHQFTYVSGLDLFRYSALSDLSNVIDWTADNRAKYFSLDGGTTVGPLFSTGVNFGDGSQASHWKDNLGLGMMDPTAGRGELLAISANDIRALDAIGWNLRQVVPEPGTLFLFGIALVGLGADRRRLCLPGK</sequence>
<protein>
    <submittedName>
        <fullName evidence="3">PEP-CTERM sorting domain-containing protein</fullName>
    </submittedName>
</protein>
<gene>
    <name evidence="3" type="ORF">E4Q08_02705</name>
</gene>
<dbReference type="SUPFAM" id="SSF55486">
    <property type="entry name" value="Metalloproteases ('zincins'), catalytic domain"/>
    <property type="match status" value="2"/>
</dbReference>
<dbReference type="InterPro" id="IPR013424">
    <property type="entry name" value="Ice-binding_C"/>
</dbReference>
<comment type="caution">
    <text evidence="3">The sequence shown here is derived from an EMBL/GenBank/DDBJ whole genome shotgun (WGS) entry which is preliminary data.</text>
</comment>
<dbReference type="Proteomes" id="UP000886469">
    <property type="component" value="Unassembled WGS sequence"/>
</dbReference>
<accession>A0ABX1T533</accession>
<keyword evidence="1" id="KW-0732">Signal</keyword>
<evidence type="ECO:0000313" key="3">
    <source>
        <dbReference type="EMBL" id="NMQ04244.1"/>
    </source>
</evidence>
<dbReference type="NCBIfam" id="NF038122">
    <property type="entry name" value="metallo_LGF"/>
    <property type="match status" value="1"/>
</dbReference>
<dbReference type="InterPro" id="IPR024079">
    <property type="entry name" value="MetalloPept_cat_dom_sf"/>
</dbReference>
<feature type="signal peptide" evidence="1">
    <location>
        <begin position="1"/>
        <end position="24"/>
    </location>
</feature>
<feature type="chain" id="PRO_5047425985" evidence="1">
    <location>
        <begin position="25"/>
        <end position="369"/>
    </location>
</feature>
<evidence type="ECO:0000259" key="2">
    <source>
        <dbReference type="Pfam" id="PF07589"/>
    </source>
</evidence>
<dbReference type="Pfam" id="PF07589">
    <property type="entry name" value="PEP-CTERM"/>
    <property type="match status" value="1"/>
</dbReference>
<feature type="domain" description="Ice-binding protein C-terminal" evidence="2">
    <location>
        <begin position="341"/>
        <end position="359"/>
    </location>
</feature>
<reference evidence="3" key="1">
    <citation type="submission" date="2019-03" db="EMBL/GenBank/DDBJ databases">
        <title>Metabolic reconstructions from genomes of highly enriched 'Candidatus Accumulibacter' and 'Candidatus Competibacter' bioreactor populations.</title>
        <authorList>
            <person name="Annavajhala M.K."/>
            <person name="Welles L."/>
            <person name="Abbas B."/>
            <person name="Sorokin D."/>
            <person name="Park H."/>
            <person name="Van Loosdrecht M."/>
            <person name="Chandran K."/>
        </authorList>
    </citation>
    <scope>NUCLEOTIDE SEQUENCE</scope>
    <source>
        <strain evidence="3">SBR_L</strain>
    </source>
</reference>
<dbReference type="RefSeq" id="WP_169069234.1">
    <property type="nucleotide sequence ID" value="NZ_SPMX01000006.1"/>
</dbReference>